<feature type="compositionally biased region" description="Low complexity" evidence="1">
    <location>
        <begin position="101"/>
        <end position="112"/>
    </location>
</feature>
<evidence type="ECO:0000313" key="3">
    <source>
        <dbReference type="EMBL" id="RAO71437.1"/>
    </source>
</evidence>
<evidence type="ECO:0000259" key="2">
    <source>
        <dbReference type="Pfam" id="PF22943"/>
    </source>
</evidence>
<dbReference type="RefSeq" id="XP_040735952.1">
    <property type="nucleotide sequence ID" value="XM_040880145.1"/>
</dbReference>
<accession>A0A364L6J5</accession>
<feature type="compositionally biased region" description="Polar residues" evidence="1">
    <location>
        <begin position="86"/>
        <end position="100"/>
    </location>
</feature>
<feature type="compositionally biased region" description="Basic and acidic residues" evidence="1">
    <location>
        <begin position="62"/>
        <end position="72"/>
    </location>
</feature>
<dbReference type="GeneID" id="63796664"/>
<evidence type="ECO:0000313" key="4">
    <source>
        <dbReference type="Proteomes" id="UP000249363"/>
    </source>
</evidence>
<dbReference type="OrthoDB" id="4085451at2759"/>
<protein>
    <recommendedName>
        <fullName evidence="2">Helix-turn-helix domain-containing protein</fullName>
    </recommendedName>
</protein>
<sequence>MGATASKPARSAASAASRRQYPKTASPGTTKATPTPIKQAPPHQEAGPTYHSKEQASATRSEAIDLDARDPHFAASLRSIGPVTPNPTFSHSSTFNQTRTFPQFQPQSIPQSADGSGGVTPSVFPDANNNPALLVLSSRSRITKAAEQELESFGRPSHPGREYLDAMTIRQVLSMRDRQKLQDADIERTLRLKKGVVGRLGEKGIVSEAF</sequence>
<organism evidence="3 4">
    <name type="scientific">Talaromyces amestolkiae</name>
    <dbReference type="NCBI Taxonomy" id="1196081"/>
    <lineage>
        <taxon>Eukaryota</taxon>
        <taxon>Fungi</taxon>
        <taxon>Dikarya</taxon>
        <taxon>Ascomycota</taxon>
        <taxon>Pezizomycotina</taxon>
        <taxon>Eurotiomycetes</taxon>
        <taxon>Eurotiomycetidae</taxon>
        <taxon>Eurotiales</taxon>
        <taxon>Trichocomaceae</taxon>
        <taxon>Talaromyces</taxon>
        <taxon>Talaromyces sect. Talaromyces</taxon>
    </lineage>
</organism>
<dbReference type="AlphaFoldDB" id="A0A364L6J5"/>
<gene>
    <name evidence="3" type="ORF">BHQ10_007449</name>
</gene>
<proteinExistence type="predicted"/>
<feature type="compositionally biased region" description="Low complexity" evidence="1">
    <location>
        <begin position="9"/>
        <end position="19"/>
    </location>
</feature>
<dbReference type="InterPro" id="IPR054448">
    <property type="entry name" value="HTH_put_ascomycetes"/>
</dbReference>
<comment type="caution">
    <text evidence="3">The sequence shown here is derived from an EMBL/GenBank/DDBJ whole genome shotgun (WGS) entry which is preliminary data.</text>
</comment>
<dbReference type="EMBL" id="MIKG01000015">
    <property type="protein sequence ID" value="RAO71437.1"/>
    <property type="molecule type" value="Genomic_DNA"/>
</dbReference>
<dbReference type="Pfam" id="PF22943">
    <property type="entry name" value="HTH_68"/>
    <property type="match status" value="1"/>
</dbReference>
<dbReference type="Proteomes" id="UP000249363">
    <property type="component" value="Unassembled WGS sequence"/>
</dbReference>
<dbReference type="STRING" id="1196081.A0A364L6J5"/>
<feature type="region of interest" description="Disordered" evidence="1">
    <location>
        <begin position="1"/>
        <end position="125"/>
    </location>
</feature>
<evidence type="ECO:0000256" key="1">
    <source>
        <dbReference type="SAM" id="MobiDB-lite"/>
    </source>
</evidence>
<name>A0A364L6J5_TALAM</name>
<feature type="domain" description="Helix-turn-helix" evidence="2">
    <location>
        <begin position="163"/>
        <end position="207"/>
    </location>
</feature>
<keyword evidence="4" id="KW-1185">Reference proteome</keyword>
<reference evidence="3 4" key="1">
    <citation type="journal article" date="2017" name="Biotechnol. Biofuels">
        <title>Differential beta-glucosidase expression as a function of carbon source availability in Talaromyces amestolkiae: a genomic and proteomic approach.</title>
        <authorList>
            <person name="de Eugenio L.I."/>
            <person name="Mendez-Liter J.A."/>
            <person name="Nieto-Dominguez M."/>
            <person name="Alonso L."/>
            <person name="Gil-Munoz J."/>
            <person name="Barriuso J."/>
            <person name="Prieto A."/>
            <person name="Martinez M.J."/>
        </authorList>
    </citation>
    <scope>NUCLEOTIDE SEQUENCE [LARGE SCALE GENOMIC DNA]</scope>
    <source>
        <strain evidence="3 4">CIB</strain>
    </source>
</reference>